<dbReference type="Gene3D" id="1.10.10.60">
    <property type="entry name" value="Homeodomain-like"/>
    <property type="match status" value="1"/>
</dbReference>
<dbReference type="Pfam" id="PF12625">
    <property type="entry name" value="Arabinose_bd"/>
    <property type="match status" value="1"/>
</dbReference>
<accession>A0A916NEG7</accession>
<evidence type="ECO:0000256" key="2">
    <source>
        <dbReference type="ARBA" id="ARBA00023125"/>
    </source>
</evidence>
<dbReference type="EMBL" id="CAJPUY010000012">
    <property type="protein sequence ID" value="CAG2146961.1"/>
    <property type="molecule type" value="Genomic_DNA"/>
</dbReference>
<reference evidence="5" key="1">
    <citation type="submission" date="2021-03" db="EMBL/GenBank/DDBJ databases">
        <authorList>
            <person name="Peeters C."/>
        </authorList>
    </citation>
    <scope>NUCLEOTIDE SEQUENCE</scope>
    <source>
        <strain evidence="5">LMG 31506</strain>
    </source>
</reference>
<keyword evidence="2" id="KW-0238">DNA-binding</keyword>
<dbReference type="InterPro" id="IPR009057">
    <property type="entry name" value="Homeodomain-like_sf"/>
</dbReference>
<organism evidence="5 6">
    <name type="scientific">Cupriavidus yeoncheonensis</name>
    <dbReference type="NCBI Taxonomy" id="1462994"/>
    <lineage>
        <taxon>Bacteria</taxon>
        <taxon>Pseudomonadati</taxon>
        <taxon>Pseudomonadota</taxon>
        <taxon>Betaproteobacteria</taxon>
        <taxon>Burkholderiales</taxon>
        <taxon>Burkholderiaceae</taxon>
        <taxon>Cupriavidus</taxon>
    </lineage>
</organism>
<evidence type="ECO:0000313" key="5">
    <source>
        <dbReference type="EMBL" id="CAG2146961.1"/>
    </source>
</evidence>
<evidence type="ECO:0000256" key="3">
    <source>
        <dbReference type="ARBA" id="ARBA00023163"/>
    </source>
</evidence>
<dbReference type="SMART" id="SM00342">
    <property type="entry name" value="HTH_ARAC"/>
    <property type="match status" value="1"/>
</dbReference>
<sequence>MNSNAIRPAPCGCLERGRTMEKGSVAICFVHHAISGLQARGLDPEPVLRSAGIAPALLAVPQARVSTASYSDLWMAVAAALDDEFFGQDSRSMKCGSFAMLCHAVAGSRTFAQALERVARYFGLLLDDLGVRLDRHEDRAALVLTAPSAAQGRLPGVFAQETMLIMLQGLMSWLLHRRVPILLASFAYPEPPYGAEYRIMYSRQTAFGQPATALVFDAGLLDQPVRQDERSLKSFLRDAPHNVVVKYSDRSSVAARVRRQLRNQRPEQWPTFEALALSLNLSASSLRRRLMDEGASYQELKDQLRRDLAIDALSRTGKPVADIAAELGFAEPGAFHRAFRRWTGSRPGAYRGTAGES</sequence>
<keyword evidence="6" id="KW-1185">Reference proteome</keyword>
<gene>
    <name evidence="5" type="ORF">LMG31506_03515</name>
</gene>
<dbReference type="PRINTS" id="PR00032">
    <property type="entry name" value="HTHARAC"/>
</dbReference>
<dbReference type="GO" id="GO:0000976">
    <property type="term" value="F:transcription cis-regulatory region binding"/>
    <property type="evidence" value="ECO:0007669"/>
    <property type="project" value="TreeGrafter"/>
</dbReference>
<dbReference type="Pfam" id="PF12833">
    <property type="entry name" value="HTH_18"/>
    <property type="match status" value="1"/>
</dbReference>
<dbReference type="PANTHER" id="PTHR47894:SF1">
    <property type="entry name" value="HTH-TYPE TRANSCRIPTIONAL REGULATOR VQSM"/>
    <property type="match status" value="1"/>
</dbReference>
<dbReference type="InterPro" id="IPR020449">
    <property type="entry name" value="Tscrpt_reg_AraC-type_HTH"/>
</dbReference>
<name>A0A916NEG7_9BURK</name>
<proteinExistence type="predicted"/>
<dbReference type="PROSITE" id="PS01124">
    <property type="entry name" value="HTH_ARAC_FAMILY_2"/>
    <property type="match status" value="1"/>
</dbReference>
<dbReference type="PANTHER" id="PTHR47894">
    <property type="entry name" value="HTH-TYPE TRANSCRIPTIONAL REGULATOR GADX"/>
    <property type="match status" value="1"/>
</dbReference>
<protein>
    <submittedName>
        <fullName evidence="5">HTH-type transcriptional regulator</fullName>
    </submittedName>
</protein>
<dbReference type="SUPFAM" id="SSF46689">
    <property type="entry name" value="Homeodomain-like"/>
    <property type="match status" value="1"/>
</dbReference>
<evidence type="ECO:0000256" key="1">
    <source>
        <dbReference type="ARBA" id="ARBA00023015"/>
    </source>
</evidence>
<dbReference type="AlphaFoldDB" id="A0A916NEG7"/>
<dbReference type="Proteomes" id="UP000672934">
    <property type="component" value="Unassembled WGS sequence"/>
</dbReference>
<dbReference type="InterPro" id="IPR018060">
    <property type="entry name" value="HTH_AraC"/>
</dbReference>
<keyword evidence="1" id="KW-0805">Transcription regulation</keyword>
<keyword evidence="3" id="KW-0804">Transcription</keyword>
<evidence type="ECO:0000313" key="6">
    <source>
        <dbReference type="Proteomes" id="UP000672934"/>
    </source>
</evidence>
<dbReference type="InterPro" id="IPR032687">
    <property type="entry name" value="AraC-type_N"/>
</dbReference>
<dbReference type="GO" id="GO:0005829">
    <property type="term" value="C:cytosol"/>
    <property type="evidence" value="ECO:0007669"/>
    <property type="project" value="TreeGrafter"/>
</dbReference>
<comment type="caution">
    <text evidence="5">The sequence shown here is derived from an EMBL/GenBank/DDBJ whole genome shotgun (WGS) entry which is preliminary data.</text>
</comment>
<dbReference type="GO" id="GO:0003700">
    <property type="term" value="F:DNA-binding transcription factor activity"/>
    <property type="evidence" value="ECO:0007669"/>
    <property type="project" value="InterPro"/>
</dbReference>
<evidence type="ECO:0000259" key="4">
    <source>
        <dbReference type="PROSITE" id="PS01124"/>
    </source>
</evidence>
<feature type="domain" description="HTH araC/xylS-type" evidence="4">
    <location>
        <begin position="255"/>
        <end position="353"/>
    </location>
</feature>